<comment type="caution">
    <text evidence="2">The sequence shown here is derived from an EMBL/GenBank/DDBJ whole genome shotgun (WGS) entry which is preliminary data.</text>
</comment>
<sequence>MLTIFKKRQKLTVSSAQGSTLIQNGFGGSERKENFIGFPNGQSRSNPAGRGLSKSGSAKK</sequence>
<reference evidence="2" key="1">
    <citation type="submission" date="2022-07" db="EMBL/GenBank/DDBJ databases">
        <authorList>
            <person name="Trinca V."/>
            <person name="Uliana J.V.C."/>
            <person name="Torres T.T."/>
            <person name="Ward R.J."/>
            <person name="Monesi N."/>
        </authorList>
    </citation>
    <scope>NUCLEOTIDE SEQUENCE</scope>
    <source>
        <strain evidence="2">HSMRA1968</strain>
        <tissue evidence="2">Whole embryos</tissue>
    </source>
</reference>
<protein>
    <submittedName>
        <fullName evidence="2">Uncharacterized protein</fullName>
    </submittedName>
</protein>
<evidence type="ECO:0000313" key="3">
    <source>
        <dbReference type="Proteomes" id="UP001151699"/>
    </source>
</evidence>
<keyword evidence="3" id="KW-1185">Reference proteome</keyword>
<accession>A0A9Q0MXB2</accession>
<evidence type="ECO:0000313" key="2">
    <source>
        <dbReference type="EMBL" id="KAJ6638944.1"/>
    </source>
</evidence>
<dbReference type="AlphaFoldDB" id="A0A9Q0MXB2"/>
<dbReference type="Proteomes" id="UP001151699">
    <property type="component" value="Chromosome X"/>
</dbReference>
<organism evidence="2 3">
    <name type="scientific">Pseudolycoriella hygida</name>
    <dbReference type="NCBI Taxonomy" id="35572"/>
    <lineage>
        <taxon>Eukaryota</taxon>
        <taxon>Metazoa</taxon>
        <taxon>Ecdysozoa</taxon>
        <taxon>Arthropoda</taxon>
        <taxon>Hexapoda</taxon>
        <taxon>Insecta</taxon>
        <taxon>Pterygota</taxon>
        <taxon>Neoptera</taxon>
        <taxon>Endopterygota</taxon>
        <taxon>Diptera</taxon>
        <taxon>Nematocera</taxon>
        <taxon>Sciaroidea</taxon>
        <taxon>Sciaridae</taxon>
        <taxon>Pseudolycoriella</taxon>
    </lineage>
</organism>
<dbReference type="EMBL" id="WJQU01000003">
    <property type="protein sequence ID" value="KAJ6638944.1"/>
    <property type="molecule type" value="Genomic_DNA"/>
</dbReference>
<evidence type="ECO:0000256" key="1">
    <source>
        <dbReference type="SAM" id="MobiDB-lite"/>
    </source>
</evidence>
<proteinExistence type="predicted"/>
<feature type="region of interest" description="Disordered" evidence="1">
    <location>
        <begin position="15"/>
        <end position="60"/>
    </location>
</feature>
<name>A0A9Q0MXB2_9DIPT</name>
<gene>
    <name evidence="2" type="ORF">Bhyg_11682</name>
</gene>